<keyword evidence="5" id="KW-0732">Signal</keyword>
<dbReference type="KEGG" id="fpl:Ferp_0124"/>
<dbReference type="InterPro" id="IPR006657">
    <property type="entry name" value="MoPterin_dinucl-bd_dom"/>
</dbReference>
<dbReference type="STRING" id="589924.Ferp_0124"/>
<organism evidence="10 11">
    <name type="scientific">Ferroglobus placidus (strain DSM 10642 / AEDII12DO)</name>
    <dbReference type="NCBI Taxonomy" id="589924"/>
    <lineage>
        <taxon>Archaea</taxon>
        <taxon>Methanobacteriati</taxon>
        <taxon>Methanobacteriota</taxon>
        <taxon>Archaeoglobi</taxon>
        <taxon>Archaeoglobales</taxon>
        <taxon>Archaeoglobaceae</taxon>
        <taxon>Ferroglobus</taxon>
    </lineage>
</organism>
<evidence type="ECO:0000313" key="11">
    <source>
        <dbReference type="Proteomes" id="UP000002613"/>
    </source>
</evidence>
<evidence type="ECO:0000256" key="8">
    <source>
        <dbReference type="ARBA" id="ARBA00023014"/>
    </source>
</evidence>
<keyword evidence="3" id="KW-0004">4Fe-4S</keyword>
<dbReference type="RefSeq" id="WP_012964659.1">
    <property type="nucleotide sequence ID" value="NC_013849.1"/>
</dbReference>
<keyword evidence="4" id="KW-0479">Metal-binding</keyword>
<dbReference type="InterPro" id="IPR009010">
    <property type="entry name" value="Asp_de-COase-like_dom_sf"/>
</dbReference>
<dbReference type="Gene3D" id="2.40.40.20">
    <property type="match status" value="1"/>
</dbReference>
<reference evidence="10 11" key="2">
    <citation type="journal article" date="2011" name="Stand. Genomic Sci.">
        <title>Complete genome sequence of Ferroglobus placidus AEDII12DO.</title>
        <authorList>
            <person name="Anderson I."/>
            <person name="Risso C."/>
            <person name="Holmes D."/>
            <person name="Lucas S."/>
            <person name="Copeland A."/>
            <person name="Lapidus A."/>
            <person name="Cheng J.F."/>
            <person name="Bruce D."/>
            <person name="Goodwin L."/>
            <person name="Pitluck S."/>
            <person name="Saunders E."/>
            <person name="Brettin T."/>
            <person name="Detter J.C."/>
            <person name="Han C."/>
            <person name="Tapia R."/>
            <person name="Larimer F."/>
            <person name="Land M."/>
            <person name="Hauser L."/>
            <person name="Woyke T."/>
            <person name="Lovley D."/>
            <person name="Kyrpides N."/>
            <person name="Ivanova N."/>
        </authorList>
    </citation>
    <scope>NUCLEOTIDE SEQUENCE [LARGE SCALE GENOMIC DNA]</scope>
    <source>
        <strain evidence="11">DSM 10642 / AEDII12DO</strain>
    </source>
</reference>
<dbReference type="PROSITE" id="PS00551">
    <property type="entry name" value="MOLYBDOPTERIN_PROK_1"/>
    <property type="match status" value="1"/>
</dbReference>
<dbReference type="PaxDb" id="589924-Ferp_0124"/>
<dbReference type="EMBL" id="CP001899">
    <property type="protein sequence ID" value="ADC64312.1"/>
    <property type="molecule type" value="Genomic_DNA"/>
</dbReference>
<dbReference type="GO" id="GO:0051539">
    <property type="term" value="F:4 iron, 4 sulfur cluster binding"/>
    <property type="evidence" value="ECO:0007669"/>
    <property type="project" value="UniProtKB-KW"/>
</dbReference>
<sequence>MNVTRRDFVKICALTAISAGIGSKYFELATSAEKRDEELKVVRSTCSPNCTGACAYNAYVYKGRIVQLIQAADYPEAEYNPRGCLKGQSMLNLIYGPDRLKKPLIRVGERGEGKFKAVSWDEALDYVADKLAEVMKKYGPESVALSIQVPGTGYVHKGAAIRLASMFGWSVLHGYTMNGDLPAFWSQTFGVQTEEFESLEWVNSRYIAIFGSNILVTRLPDAKFLSIAKERGAKVIMVDMNFTPTAAKADEWIQINPSTDAALALGIVNVIINEKLYDEDFVKTYTDLPLLVRLDNQKRLRAYEIKELKDEAEKMKEKIPEYRDLFVVYDVKEKRFKIVNPETLERDFEPALEGEFEVELVDGRKVKVKPVFQLVKELVNKDYTPEKVAEIITPPGRSKEEYVEIIKRLGREMGTVKPLHIIYGASNYQWFHGDLKGRALSLIVALTGNIGKPGAGISTYAGQFKIRWPLGMWWSFKGRKPNWVTFLLWLNKEYRQSEEFRKYNRETPYPKNDVKAFVFGWNNPFDQHNMANRLKEMAKSGELELIVAIDFQQTTSTKWADVVLPGVAWYEKYELTATILHPYVQLQQPAIEPLFECMPEIWIFKEIAKRLVERWDDPELKAQIEEFYPDPELFRREEEARKNGTWSLKLAREIANEASLKAAELMLGKHEFTKNITLERLLKEGAVRLNLPAPNNRQIPFWEQIQEKKPFPPPSYPAPLPKTARFVKSGRIEFYKEEDVFIDFGETLPVHKDPFVDTEYKVNPEAKNKYKFAYVTRNALYRVHSTHSNNLTMLELQDFRPRVWMNPETAKEKGIKEGDLVEVYNDRGKVYGYAVLDPGIHPRVIIFEQGWWSRYLRGASYNTLTFPWVKATHLAYFVPGIWEPTTCWNETACDVRKV</sequence>
<dbReference type="PROSITE" id="PS51318">
    <property type="entry name" value="TAT"/>
    <property type="match status" value="1"/>
</dbReference>
<evidence type="ECO:0000256" key="6">
    <source>
        <dbReference type="ARBA" id="ARBA00023002"/>
    </source>
</evidence>
<keyword evidence="6" id="KW-0560">Oxidoreductase</keyword>
<dbReference type="GO" id="GO:0046872">
    <property type="term" value="F:metal ion binding"/>
    <property type="evidence" value="ECO:0007669"/>
    <property type="project" value="UniProtKB-KW"/>
</dbReference>
<keyword evidence="7" id="KW-0408">Iron</keyword>
<dbReference type="Pfam" id="PF00384">
    <property type="entry name" value="Molybdopterin"/>
    <property type="match status" value="1"/>
</dbReference>
<dbReference type="GO" id="GO:0043546">
    <property type="term" value="F:molybdopterin cofactor binding"/>
    <property type="evidence" value="ECO:0007669"/>
    <property type="project" value="InterPro"/>
</dbReference>
<reference evidence="11" key="1">
    <citation type="submission" date="2010-02" db="EMBL/GenBank/DDBJ databases">
        <title>Complete sequence of Ferroglobus placidus DSM 10642.</title>
        <authorList>
            <consortium name="US DOE Joint Genome Institute"/>
            <person name="Lucas S."/>
            <person name="Copeland A."/>
            <person name="Lapidus A."/>
            <person name="Cheng J.-F."/>
            <person name="Bruce D."/>
            <person name="Goodwin L."/>
            <person name="Pitluck S."/>
            <person name="Saunders E."/>
            <person name="Brettin T."/>
            <person name="Detter J.C."/>
            <person name="Han C."/>
            <person name="Tapia R."/>
            <person name="Larimer F."/>
            <person name="Land M."/>
            <person name="Hauser L."/>
            <person name="Kyrpides N."/>
            <person name="Ivanova N."/>
            <person name="Holmes D."/>
            <person name="Lovley D."/>
            <person name="Kyrpides N."/>
            <person name="Anderson I.J."/>
            <person name="Woyke T."/>
        </authorList>
    </citation>
    <scope>NUCLEOTIDE SEQUENCE [LARGE SCALE GENOMIC DNA]</scope>
    <source>
        <strain evidence="11">DSM 10642 / AEDII12DO</strain>
    </source>
</reference>
<dbReference type="InterPro" id="IPR027467">
    <property type="entry name" value="MopterinOxRdtase_cofactor_BS"/>
</dbReference>
<dbReference type="GO" id="GO:0016491">
    <property type="term" value="F:oxidoreductase activity"/>
    <property type="evidence" value="ECO:0007669"/>
    <property type="project" value="UniProtKB-KW"/>
</dbReference>
<dbReference type="HOGENOM" id="CLU_000422_13_3_2"/>
<dbReference type="SMART" id="SM00926">
    <property type="entry name" value="Molybdop_Fe4S4"/>
    <property type="match status" value="1"/>
</dbReference>
<dbReference type="Proteomes" id="UP000002613">
    <property type="component" value="Chromosome"/>
</dbReference>
<feature type="domain" description="4Fe-4S Mo/W bis-MGD-type" evidence="9">
    <location>
        <begin position="39"/>
        <end position="98"/>
    </location>
</feature>
<dbReference type="PROSITE" id="PS51669">
    <property type="entry name" value="4FE4S_MOW_BIS_MGD"/>
    <property type="match status" value="1"/>
</dbReference>
<dbReference type="SUPFAM" id="SSF53706">
    <property type="entry name" value="Formate dehydrogenase/DMSO reductase, domains 1-3"/>
    <property type="match status" value="1"/>
</dbReference>
<dbReference type="OrthoDB" id="23466at2157"/>
<evidence type="ECO:0000256" key="3">
    <source>
        <dbReference type="ARBA" id="ARBA00022485"/>
    </source>
</evidence>
<dbReference type="PANTHER" id="PTHR43742:SF6">
    <property type="entry name" value="OXIDOREDUCTASE YYAE-RELATED"/>
    <property type="match status" value="1"/>
</dbReference>
<evidence type="ECO:0000256" key="4">
    <source>
        <dbReference type="ARBA" id="ARBA00022723"/>
    </source>
</evidence>
<accession>D3S176</accession>
<dbReference type="InterPro" id="IPR006963">
    <property type="entry name" value="Mopterin_OxRdtase_4Fe-4S_dom"/>
</dbReference>
<evidence type="ECO:0000256" key="1">
    <source>
        <dbReference type="ARBA" id="ARBA00001966"/>
    </source>
</evidence>
<dbReference type="InterPro" id="IPR006656">
    <property type="entry name" value="Mopterin_OxRdtase"/>
</dbReference>
<dbReference type="SUPFAM" id="SSF50692">
    <property type="entry name" value="ADC-like"/>
    <property type="match status" value="1"/>
</dbReference>
<dbReference type="InterPro" id="IPR006311">
    <property type="entry name" value="TAT_signal"/>
</dbReference>
<evidence type="ECO:0000256" key="5">
    <source>
        <dbReference type="ARBA" id="ARBA00022729"/>
    </source>
</evidence>
<dbReference type="InterPro" id="IPR041945">
    <property type="entry name" value="DmsA_C"/>
</dbReference>
<dbReference type="eggNOG" id="arCOG01497">
    <property type="taxonomic scope" value="Archaea"/>
</dbReference>
<evidence type="ECO:0000256" key="2">
    <source>
        <dbReference type="ARBA" id="ARBA00010312"/>
    </source>
</evidence>
<keyword evidence="11" id="KW-1185">Reference proteome</keyword>
<keyword evidence="8" id="KW-0411">Iron-sulfur</keyword>
<dbReference type="CDD" id="cd02785">
    <property type="entry name" value="MopB_CT_4"/>
    <property type="match status" value="1"/>
</dbReference>
<gene>
    <name evidence="10" type="ordered locus">Ferp_0124</name>
</gene>
<protein>
    <submittedName>
        <fullName evidence="10">Molybdopterin oxidoreductase</fullName>
    </submittedName>
</protein>
<dbReference type="InterPro" id="IPR050612">
    <property type="entry name" value="Prok_Mopterin_Oxidored"/>
</dbReference>
<evidence type="ECO:0000259" key="9">
    <source>
        <dbReference type="PROSITE" id="PS51669"/>
    </source>
</evidence>
<dbReference type="Pfam" id="PF01568">
    <property type="entry name" value="Molydop_binding"/>
    <property type="match status" value="1"/>
</dbReference>
<dbReference type="eggNOG" id="arCOG02674">
    <property type="taxonomic scope" value="Archaea"/>
</dbReference>
<dbReference type="AlphaFoldDB" id="D3S176"/>
<evidence type="ECO:0000313" key="10">
    <source>
        <dbReference type="EMBL" id="ADC64312.1"/>
    </source>
</evidence>
<dbReference type="Pfam" id="PF04879">
    <property type="entry name" value="Molybdop_Fe4S4"/>
    <property type="match status" value="1"/>
</dbReference>
<name>D3S176_FERPA</name>
<evidence type="ECO:0000256" key="7">
    <source>
        <dbReference type="ARBA" id="ARBA00023004"/>
    </source>
</evidence>
<dbReference type="CDD" id="cd02750">
    <property type="entry name" value="MopB_Nitrate-R-NarG-like"/>
    <property type="match status" value="1"/>
</dbReference>
<dbReference type="GeneID" id="8777616"/>
<comment type="similarity">
    <text evidence="2">Belongs to the prokaryotic molybdopterin-containing oxidoreductase family.</text>
</comment>
<proteinExistence type="inferred from homology"/>
<dbReference type="Gene3D" id="3.40.50.740">
    <property type="match status" value="1"/>
</dbReference>
<dbReference type="PANTHER" id="PTHR43742">
    <property type="entry name" value="TRIMETHYLAMINE-N-OXIDE REDUCTASE"/>
    <property type="match status" value="1"/>
</dbReference>
<comment type="cofactor">
    <cofactor evidence="1">
        <name>[4Fe-4S] cluster</name>
        <dbReference type="ChEBI" id="CHEBI:49883"/>
    </cofactor>
</comment>
<dbReference type="Gene3D" id="3.40.50.12440">
    <property type="match status" value="3"/>
</dbReference>